<reference evidence="1" key="1">
    <citation type="submission" date="2021-02" db="EMBL/GenBank/DDBJ databases">
        <authorList>
            <consortium name="DOE Joint Genome Institute"/>
            <person name="Ahrendt S."/>
            <person name="Looney B.P."/>
            <person name="Miyauchi S."/>
            <person name="Morin E."/>
            <person name="Drula E."/>
            <person name="Courty P.E."/>
            <person name="Chicoki N."/>
            <person name="Fauchery L."/>
            <person name="Kohler A."/>
            <person name="Kuo A."/>
            <person name="Labutti K."/>
            <person name="Pangilinan J."/>
            <person name="Lipzen A."/>
            <person name="Riley R."/>
            <person name="Andreopoulos W."/>
            <person name="He G."/>
            <person name="Johnson J."/>
            <person name="Barry K.W."/>
            <person name="Grigoriev I.V."/>
            <person name="Nagy L."/>
            <person name="Hibbett D."/>
            <person name="Henrissat B."/>
            <person name="Matheny P.B."/>
            <person name="Labbe J."/>
            <person name="Martin F."/>
        </authorList>
    </citation>
    <scope>NUCLEOTIDE SEQUENCE</scope>
    <source>
        <strain evidence="1">FP105234-sp</strain>
    </source>
</reference>
<comment type="caution">
    <text evidence="1">The sequence shown here is derived from an EMBL/GenBank/DDBJ whole genome shotgun (WGS) entry which is preliminary data.</text>
</comment>
<name>A0ACB8REW9_9AGAM</name>
<keyword evidence="2" id="KW-1185">Reference proteome</keyword>
<protein>
    <submittedName>
        <fullName evidence="1">Uncharacterized protein</fullName>
    </submittedName>
</protein>
<organism evidence="1 2">
    <name type="scientific">Auriscalpium vulgare</name>
    <dbReference type="NCBI Taxonomy" id="40419"/>
    <lineage>
        <taxon>Eukaryota</taxon>
        <taxon>Fungi</taxon>
        <taxon>Dikarya</taxon>
        <taxon>Basidiomycota</taxon>
        <taxon>Agaricomycotina</taxon>
        <taxon>Agaricomycetes</taxon>
        <taxon>Russulales</taxon>
        <taxon>Auriscalpiaceae</taxon>
        <taxon>Auriscalpium</taxon>
    </lineage>
</organism>
<proteinExistence type="predicted"/>
<dbReference type="Proteomes" id="UP000814033">
    <property type="component" value="Unassembled WGS sequence"/>
</dbReference>
<evidence type="ECO:0000313" key="2">
    <source>
        <dbReference type="Proteomes" id="UP000814033"/>
    </source>
</evidence>
<dbReference type="EMBL" id="MU276081">
    <property type="protein sequence ID" value="KAI0042151.1"/>
    <property type="molecule type" value="Genomic_DNA"/>
</dbReference>
<reference evidence="1" key="2">
    <citation type="journal article" date="2022" name="New Phytol.">
        <title>Evolutionary transition to the ectomycorrhizal habit in the genomes of a hyperdiverse lineage of mushroom-forming fungi.</title>
        <authorList>
            <person name="Looney B."/>
            <person name="Miyauchi S."/>
            <person name="Morin E."/>
            <person name="Drula E."/>
            <person name="Courty P.E."/>
            <person name="Kohler A."/>
            <person name="Kuo A."/>
            <person name="LaButti K."/>
            <person name="Pangilinan J."/>
            <person name="Lipzen A."/>
            <person name="Riley R."/>
            <person name="Andreopoulos W."/>
            <person name="He G."/>
            <person name="Johnson J."/>
            <person name="Nolan M."/>
            <person name="Tritt A."/>
            <person name="Barry K.W."/>
            <person name="Grigoriev I.V."/>
            <person name="Nagy L.G."/>
            <person name="Hibbett D."/>
            <person name="Henrissat B."/>
            <person name="Matheny P.B."/>
            <person name="Labbe J."/>
            <person name="Martin F.M."/>
        </authorList>
    </citation>
    <scope>NUCLEOTIDE SEQUENCE</scope>
    <source>
        <strain evidence="1">FP105234-sp</strain>
    </source>
</reference>
<sequence>MSSTPTSSAVLSAFPLPSPTITAQAEATASQCPCVCYAWDWDKISESIVSVFWLIAEILIGVFLFFVAVFLSTLLFEIIGYWWEERKKAAAARAAGAGAGRPSEPTSLWSRVKSYFKSSTETRSNPGSVATVEEGERASLWNHSAIELSDVEEGAREDATVVDVGDDSEQRGEDMN</sequence>
<accession>A0ACB8REW9</accession>
<evidence type="ECO:0000313" key="1">
    <source>
        <dbReference type="EMBL" id="KAI0042151.1"/>
    </source>
</evidence>
<gene>
    <name evidence="1" type="ORF">FA95DRAFT_611637</name>
</gene>